<keyword evidence="1" id="KW-0805">Transcription regulation</keyword>
<evidence type="ECO:0000313" key="6">
    <source>
        <dbReference type="EMBL" id="MBC6002705.1"/>
    </source>
</evidence>
<dbReference type="SMART" id="SM00345">
    <property type="entry name" value="HTH_GNTR"/>
    <property type="match status" value="1"/>
</dbReference>
<dbReference type="SUPFAM" id="SSF116726">
    <property type="entry name" value="TrkA C-terminal domain-like"/>
    <property type="match status" value="1"/>
</dbReference>
<feature type="domain" description="RCK C-terminal" evidence="5">
    <location>
        <begin position="121"/>
        <end position="206"/>
    </location>
</feature>
<evidence type="ECO:0000256" key="2">
    <source>
        <dbReference type="ARBA" id="ARBA00023125"/>
    </source>
</evidence>
<dbReference type="PANTHER" id="PTHR44846">
    <property type="entry name" value="MANNOSYL-D-GLYCERATE TRANSPORT/METABOLISM SYSTEM REPRESSOR MNGR-RELATED"/>
    <property type="match status" value="1"/>
</dbReference>
<keyword evidence="2" id="KW-0238">DNA-binding</keyword>
<dbReference type="InterPro" id="IPR050679">
    <property type="entry name" value="Bact_HTH_transcr_reg"/>
</dbReference>
<dbReference type="Pfam" id="PF00392">
    <property type="entry name" value="GntR"/>
    <property type="match status" value="1"/>
</dbReference>
<proteinExistence type="predicted"/>
<feature type="domain" description="HTH gntR-type" evidence="4">
    <location>
        <begin position="7"/>
        <end position="75"/>
    </location>
</feature>
<dbReference type="EMBL" id="JACRWD010000001">
    <property type="protein sequence ID" value="MBC6002705.1"/>
    <property type="molecule type" value="Genomic_DNA"/>
</dbReference>
<dbReference type="PANTHER" id="PTHR44846:SF1">
    <property type="entry name" value="MANNOSYL-D-GLYCERATE TRANSPORT_METABOLISM SYSTEM REPRESSOR MNGR-RELATED"/>
    <property type="match status" value="1"/>
</dbReference>
<evidence type="ECO:0000259" key="5">
    <source>
        <dbReference type="PROSITE" id="PS51202"/>
    </source>
</evidence>
<evidence type="ECO:0000259" key="4">
    <source>
        <dbReference type="PROSITE" id="PS50949"/>
    </source>
</evidence>
<dbReference type="InterPro" id="IPR000524">
    <property type="entry name" value="Tscrpt_reg_HTH_GntR"/>
</dbReference>
<evidence type="ECO:0000256" key="3">
    <source>
        <dbReference type="ARBA" id="ARBA00023163"/>
    </source>
</evidence>
<dbReference type="InterPro" id="IPR036388">
    <property type="entry name" value="WH-like_DNA-bd_sf"/>
</dbReference>
<protein>
    <submittedName>
        <fullName evidence="6">GntR family transcriptional regulator</fullName>
    </submittedName>
</protein>
<dbReference type="Gene3D" id="1.10.10.10">
    <property type="entry name" value="Winged helix-like DNA-binding domain superfamily/Winged helix DNA-binding domain"/>
    <property type="match status" value="1"/>
</dbReference>
<sequence length="212" mass="23695">MEKSHTMPIYQKIALDIANNIYVGNIAEGTTLRGRSALAAKYNVSPETIRRSVKLLEDIQVVQSIKGKGIIVLSSSNAESFLKKYQNITNISSYRSDLSFLLNSRAKLEAQILETMNKIVDYSSRLSTINPLVPFEFEIKSNCKFIGMTAGQTNFWQNTGGTIVAVKRNGELILSPGPYIEFIENDVLMVIGDVNIHTSVPMFLYGDEEYKD</sequence>
<dbReference type="RefSeq" id="WP_187005093.1">
    <property type="nucleotide sequence ID" value="NZ_JACRWD010000001.1"/>
</dbReference>
<dbReference type="Gene3D" id="3.30.70.1450">
    <property type="entry name" value="Regulator of K+ conductance, C-terminal domain"/>
    <property type="match status" value="1"/>
</dbReference>
<reference evidence="6 7" key="1">
    <citation type="submission" date="2020-08" db="EMBL/GenBank/DDBJ databases">
        <authorList>
            <person name="Liu C."/>
            <person name="Sun Q."/>
        </authorList>
    </citation>
    <scope>NUCLEOTIDE SEQUENCE [LARGE SCALE GENOMIC DNA]</scope>
    <source>
        <strain evidence="6 7">NSJ-45</strain>
    </source>
</reference>
<comment type="caution">
    <text evidence="6">The sequence shown here is derived from an EMBL/GenBank/DDBJ whole genome shotgun (WGS) entry which is preliminary data.</text>
</comment>
<dbReference type="InterPro" id="IPR036390">
    <property type="entry name" value="WH_DNA-bd_sf"/>
</dbReference>
<dbReference type="InterPro" id="IPR036721">
    <property type="entry name" value="RCK_C_sf"/>
</dbReference>
<name>A0ABR7K1A7_9FIRM</name>
<dbReference type="PROSITE" id="PS50949">
    <property type="entry name" value="HTH_GNTR"/>
    <property type="match status" value="1"/>
</dbReference>
<dbReference type="PROSITE" id="PS51202">
    <property type="entry name" value="RCK_C"/>
    <property type="match status" value="1"/>
</dbReference>
<dbReference type="Proteomes" id="UP000611796">
    <property type="component" value="Unassembled WGS sequence"/>
</dbReference>
<dbReference type="InterPro" id="IPR006037">
    <property type="entry name" value="RCK_C"/>
</dbReference>
<organism evidence="6 7">
    <name type="scientific">Paeniclostridium hominis</name>
    <dbReference type="NCBI Taxonomy" id="2764329"/>
    <lineage>
        <taxon>Bacteria</taxon>
        <taxon>Bacillati</taxon>
        <taxon>Bacillota</taxon>
        <taxon>Clostridia</taxon>
        <taxon>Peptostreptococcales</taxon>
        <taxon>Peptostreptococcaceae</taxon>
        <taxon>Paeniclostridium</taxon>
    </lineage>
</organism>
<dbReference type="SUPFAM" id="SSF46785">
    <property type="entry name" value="Winged helix' DNA-binding domain"/>
    <property type="match status" value="1"/>
</dbReference>
<gene>
    <name evidence="6" type="ORF">H8891_02740</name>
</gene>
<keyword evidence="7" id="KW-1185">Reference proteome</keyword>
<dbReference type="Pfam" id="PF02080">
    <property type="entry name" value="TrkA_C"/>
    <property type="match status" value="1"/>
</dbReference>
<evidence type="ECO:0000313" key="7">
    <source>
        <dbReference type="Proteomes" id="UP000611796"/>
    </source>
</evidence>
<evidence type="ECO:0000256" key="1">
    <source>
        <dbReference type="ARBA" id="ARBA00023015"/>
    </source>
</evidence>
<keyword evidence="3" id="KW-0804">Transcription</keyword>
<accession>A0ABR7K1A7</accession>